<feature type="region of interest" description="Disordered" evidence="1">
    <location>
        <begin position="274"/>
        <end position="311"/>
    </location>
</feature>
<dbReference type="Proteomes" id="UP000772434">
    <property type="component" value="Unassembled WGS sequence"/>
</dbReference>
<evidence type="ECO:0000313" key="4">
    <source>
        <dbReference type="EMBL" id="KAF9078244.1"/>
    </source>
</evidence>
<sequence length="343" mass="36838">MTSFPFFPILLLFAAVPPTVSALTNVTVNNNASTIIYTPNYAWFSSNSSLDYSQSHRSTNAAGIEIYYVAASWPYDVGSSISLDGDTATYVDLRDWTSTETSGGSASEHATVHWYRTGLENTSHTIVISLPANDSDTNDSDTYAVVDAFIYTIDDDDSEDAFSMAKVPIIVGAVLGGLALFIALTGLFLFCHFRRKQSKQEPIWDEPILGNPSSGSEAQSPQMTSGPHLNTYSRQSTMSTMSLQPPSRSYSLAPPSPQVASGRSDLHIITHSGQSMDTSYQPAPHSLPSSPLQFVEGSTSSPAGSAPRTSPVVAYGNEAKSVVVLSPETEEIPPPAYAEFHES</sequence>
<keyword evidence="3" id="KW-0732">Signal</keyword>
<evidence type="ECO:0000313" key="5">
    <source>
        <dbReference type="Proteomes" id="UP000772434"/>
    </source>
</evidence>
<feature type="transmembrane region" description="Helical" evidence="2">
    <location>
        <begin position="169"/>
        <end position="190"/>
    </location>
</feature>
<evidence type="ECO:0000256" key="3">
    <source>
        <dbReference type="SAM" id="SignalP"/>
    </source>
</evidence>
<keyword evidence="2" id="KW-0812">Transmembrane</keyword>
<evidence type="ECO:0000256" key="2">
    <source>
        <dbReference type="SAM" id="Phobius"/>
    </source>
</evidence>
<feature type="chain" id="PRO_5040263746" evidence="3">
    <location>
        <begin position="23"/>
        <end position="343"/>
    </location>
</feature>
<dbReference type="EMBL" id="JADNRY010000002">
    <property type="protein sequence ID" value="KAF9078244.1"/>
    <property type="molecule type" value="Genomic_DNA"/>
</dbReference>
<feature type="compositionally biased region" description="Polar residues" evidence="1">
    <location>
        <begin position="274"/>
        <end position="303"/>
    </location>
</feature>
<keyword evidence="2" id="KW-0472">Membrane</keyword>
<dbReference type="OrthoDB" id="3234968at2759"/>
<evidence type="ECO:0000256" key="1">
    <source>
        <dbReference type="SAM" id="MobiDB-lite"/>
    </source>
</evidence>
<reference evidence="4" key="1">
    <citation type="submission" date="2020-11" db="EMBL/GenBank/DDBJ databases">
        <authorList>
            <consortium name="DOE Joint Genome Institute"/>
            <person name="Ahrendt S."/>
            <person name="Riley R."/>
            <person name="Andreopoulos W."/>
            <person name="Labutti K."/>
            <person name="Pangilinan J."/>
            <person name="Ruiz-Duenas F.J."/>
            <person name="Barrasa J.M."/>
            <person name="Sanchez-Garcia M."/>
            <person name="Camarero S."/>
            <person name="Miyauchi S."/>
            <person name="Serrano A."/>
            <person name="Linde D."/>
            <person name="Babiker R."/>
            <person name="Drula E."/>
            <person name="Ayuso-Fernandez I."/>
            <person name="Pacheco R."/>
            <person name="Padilla G."/>
            <person name="Ferreira P."/>
            <person name="Barriuso J."/>
            <person name="Kellner H."/>
            <person name="Castanera R."/>
            <person name="Alfaro M."/>
            <person name="Ramirez L."/>
            <person name="Pisabarro A.G."/>
            <person name="Kuo A."/>
            <person name="Tritt A."/>
            <person name="Lipzen A."/>
            <person name="He G."/>
            <person name="Yan M."/>
            <person name="Ng V."/>
            <person name="Cullen D."/>
            <person name="Martin F."/>
            <person name="Rosso M.-N."/>
            <person name="Henrissat B."/>
            <person name="Hibbett D."/>
            <person name="Martinez A.T."/>
            <person name="Grigoriev I.V."/>
        </authorList>
    </citation>
    <scope>NUCLEOTIDE SEQUENCE</scope>
    <source>
        <strain evidence="4">AH 40177</strain>
    </source>
</reference>
<accession>A0A9P5UGC2</accession>
<protein>
    <submittedName>
        <fullName evidence="4">Uncharacterized protein</fullName>
    </submittedName>
</protein>
<dbReference type="CDD" id="cd12087">
    <property type="entry name" value="TM_EGFR-like"/>
    <property type="match status" value="1"/>
</dbReference>
<feature type="compositionally biased region" description="Polar residues" evidence="1">
    <location>
        <begin position="211"/>
        <end position="250"/>
    </location>
</feature>
<dbReference type="AlphaFoldDB" id="A0A9P5UGC2"/>
<comment type="caution">
    <text evidence="4">The sequence shown here is derived from an EMBL/GenBank/DDBJ whole genome shotgun (WGS) entry which is preliminary data.</text>
</comment>
<feature type="signal peptide" evidence="3">
    <location>
        <begin position="1"/>
        <end position="22"/>
    </location>
</feature>
<gene>
    <name evidence="4" type="ORF">BDP27DRAFT_1397292</name>
</gene>
<keyword evidence="2" id="KW-1133">Transmembrane helix</keyword>
<keyword evidence="5" id="KW-1185">Reference proteome</keyword>
<organism evidence="4 5">
    <name type="scientific">Rhodocollybia butyracea</name>
    <dbReference type="NCBI Taxonomy" id="206335"/>
    <lineage>
        <taxon>Eukaryota</taxon>
        <taxon>Fungi</taxon>
        <taxon>Dikarya</taxon>
        <taxon>Basidiomycota</taxon>
        <taxon>Agaricomycotina</taxon>
        <taxon>Agaricomycetes</taxon>
        <taxon>Agaricomycetidae</taxon>
        <taxon>Agaricales</taxon>
        <taxon>Marasmiineae</taxon>
        <taxon>Omphalotaceae</taxon>
        <taxon>Rhodocollybia</taxon>
    </lineage>
</organism>
<name>A0A9P5UGC2_9AGAR</name>
<feature type="region of interest" description="Disordered" evidence="1">
    <location>
        <begin position="204"/>
        <end position="262"/>
    </location>
</feature>
<proteinExistence type="predicted"/>